<dbReference type="EMBL" id="JAJEPX010000049">
    <property type="protein sequence ID" value="MCC2177724.1"/>
    <property type="molecule type" value="Genomic_DNA"/>
</dbReference>
<evidence type="ECO:0000313" key="1">
    <source>
        <dbReference type="EMBL" id="MCC2177724.1"/>
    </source>
</evidence>
<dbReference type="GeneID" id="98661222"/>
<proteinExistence type="predicted"/>
<dbReference type="Proteomes" id="UP001298753">
    <property type="component" value="Unassembled WGS sequence"/>
</dbReference>
<accession>A0AAW4W0E7</accession>
<evidence type="ECO:0000313" key="2">
    <source>
        <dbReference type="Proteomes" id="UP001298753"/>
    </source>
</evidence>
<dbReference type="RefSeq" id="WP_227601153.1">
    <property type="nucleotide sequence ID" value="NZ_JAJEPX010000049.1"/>
</dbReference>
<dbReference type="AlphaFoldDB" id="A0AAW4W0E7"/>
<sequence length="107" mass="11840">MKKRIAFLLIVPLLCVLAASLNISYMPAGGLLFISTCTLDDESFTIRQKTMPDGTKIAVYDGKTSIVYAKYRGLTYTITEIQKPADGHWLPESIKVYRGSYSSPANT</sequence>
<name>A0AAW4W0E7_9FIRM</name>
<organism evidence="1 2">
    <name type="scientific">Agathobaculum butyriciproducens</name>
    <dbReference type="NCBI Taxonomy" id="1628085"/>
    <lineage>
        <taxon>Bacteria</taxon>
        <taxon>Bacillati</taxon>
        <taxon>Bacillota</taxon>
        <taxon>Clostridia</taxon>
        <taxon>Eubacteriales</taxon>
        <taxon>Butyricicoccaceae</taxon>
        <taxon>Agathobaculum</taxon>
    </lineage>
</organism>
<keyword evidence="2" id="KW-1185">Reference proteome</keyword>
<protein>
    <submittedName>
        <fullName evidence="1">Uncharacterized protein</fullName>
    </submittedName>
</protein>
<reference evidence="1 2" key="1">
    <citation type="submission" date="2021-10" db="EMBL/GenBank/DDBJ databases">
        <title>Anaerobic single-cell dispensing facilitates the cultivation of human gut bacteria.</title>
        <authorList>
            <person name="Afrizal A."/>
        </authorList>
    </citation>
    <scope>NUCLEOTIDE SEQUENCE [LARGE SCALE GENOMIC DNA]</scope>
    <source>
        <strain evidence="1 2">CLA-AA-H270</strain>
    </source>
</reference>
<gene>
    <name evidence="1" type="ORF">LKD22_11420</name>
</gene>
<comment type="caution">
    <text evidence="1">The sequence shown here is derived from an EMBL/GenBank/DDBJ whole genome shotgun (WGS) entry which is preliminary data.</text>
</comment>